<dbReference type="Proteomes" id="UP000095287">
    <property type="component" value="Unplaced"/>
</dbReference>
<dbReference type="Gene3D" id="3.10.10.10">
    <property type="entry name" value="HIV Type 1 Reverse Transcriptase, subunit A, domain 1"/>
    <property type="match status" value="1"/>
</dbReference>
<evidence type="ECO:0000313" key="2">
    <source>
        <dbReference type="Proteomes" id="UP000095287"/>
    </source>
</evidence>
<dbReference type="InterPro" id="IPR043502">
    <property type="entry name" value="DNA/RNA_pol_sf"/>
</dbReference>
<accession>A0A1I7YTF2</accession>
<feature type="compositionally biased region" description="Basic residues" evidence="1">
    <location>
        <begin position="265"/>
        <end position="277"/>
    </location>
</feature>
<dbReference type="PANTHER" id="PTHR37984">
    <property type="entry name" value="PROTEIN CBG26694"/>
    <property type="match status" value="1"/>
</dbReference>
<dbReference type="WBParaSite" id="L893_g19536.t1">
    <property type="protein sequence ID" value="L893_g19536.t1"/>
    <property type="gene ID" value="L893_g19536"/>
</dbReference>
<organism evidence="2 3">
    <name type="scientific">Steinernema glaseri</name>
    <dbReference type="NCBI Taxonomy" id="37863"/>
    <lineage>
        <taxon>Eukaryota</taxon>
        <taxon>Metazoa</taxon>
        <taxon>Ecdysozoa</taxon>
        <taxon>Nematoda</taxon>
        <taxon>Chromadorea</taxon>
        <taxon>Rhabditida</taxon>
        <taxon>Tylenchina</taxon>
        <taxon>Panagrolaimomorpha</taxon>
        <taxon>Strongyloidoidea</taxon>
        <taxon>Steinernematidae</taxon>
        <taxon>Steinernema</taxon>
    </lineage>
</organism>
<name>A0A1I7YTF2_9BILA</name>
<reference evidence="3" key="1">
    <citation type="submission" date="2016-11" db="UniProtKB">
        <authorList>
            <consortium name="WormBaseParasite"/>
        </authorList>
    </citation>
    <scope>IDENTIFICATION</scope>
</reference>
<dbReference type="PANTHER" id="PTHR37984:SF5">
    <property type="entry name" value="PROTEIN NYNRIN-LIKE"/>
    <property type="match status" value="1"/>
</dbReference>
<feature type="region of interest" description="Disordered" evidence="1">
    <location>
        <begin position="158"/>
        <end position="182"/>
    </location>
</feature>
<evidence type="ECO:0000256" key="1">
    <source>
        <dbReference type="SAM" id="MobiDB-lite"/>
    </source>
</evidence>
<sequence length="410" mass="45896">MSRKLQSTTPVKLSALIVSRRLNSWDRTLYCQIAGCTTVLMQSNPKNALDVMATPDELLLMISSLDGDASARGSPVTEKRFEWSEEQIVSKGLKKRVRHNFVGEWTPRKPGTYQLPQSYVIAFSEAPVNHASQIPPVSTKQQACGTLQGALRLLQVPPALQGRPNPLPPSAQRRANRHPAPRLRRLLHRTDRERRWSLPPPGRPLQLSAVVSPEEQTRLLRPPMRRYPPPLLPCPQPSSSLREALSTVALSLRRPHGRQQGNSSARRHRVPTVRPQRRRMAALPGPTWISHGLYLLGRFDEKGLVSQLEVFKTGLGHCMNFKAYITMKPDARPITFQPRPVAFACKDKMKTAIDRLAAVEVTSKLSSTRFVSPCVAASKKNGELRVCGDFKVTINLQMEVDQHLISIIKS</sequence>
<proteinExistence type="predicted"/>
<evidence type="ECO:0000313" key="3">
    <source>
        <dbReference type="WBParaSite" id="L893_g19536.t1"/>
    </source>
</evidence>
<dbReference type="InterPro" id="IPR050951">
    <property type="entry name" value="Retrovirus_Pol_polyprotein"/>
</dbReference>
<dbReference type="AlphaFoldDB" id="A0A1I7YTF2"/>
<dbReference type="SUPFAM" id="SSF56672">
    <property type="entry name" value="DNA/RNA polymerases"/>
    <property type="match status" value="1"/>
</dbReference>
<feature type="region of interest" description="Disordered" evidence="1">
    <location>
        <begin position="255"/>
        <end position="277"/>
    </location>
</feature>
<keyword evidence="2" id="KW-1185">Reference proteome</keyword>
<protein>
    <submittedName>
        <fullName evidence="3">Uncharacterized protein</fullName>
    </submittedName>
</protein>